<dbReference type="InterPro" id="IPR013057">
    <property type="entry name" value="AA_transpt_TM"/>
</dbReference>
<dbReference type="PANTHER" id="PTHR22950">
    <property type="entry name" value="AMINO ACID TRANSPORTER"/>
    <property type="match status" value="1"/>
</dbReference>
<feature type="transmembrane region" description="Helical" evidence="8">
    <location>
        <begin position="35"/>
        <end position="54"/>
    </location>
</feature>
<evidence type="ECO:0000256" key="5">
    <source>
        <dbReference type="ARBA" id="ARBA00022970"/>
    </source>
</evidence>
<evidence type="ECO:0000313" key="10">
    <source>
        <dbReference type="EMBL" id="ORY94407.1"/>
    </source>
</evidence>
<dbReference type="EMBL" id="MCGN01000007">
    <property type="protein sequence ID" value="ORY94407.1"/>
    <property type="molecule type" value="Genomic_DNA"/>
</dbReference>
<evidence type="ECO:0000256" key="3">
    <source>
        <dbReference type="ARBA" id="ARBA00022448"/>
    </source>
</evidence>
<feature type="transmembrane region" description="Helical" evidence="8">
    <location>
        <begin position="60"/>
        <end position="83"/>
    </location>
</feature>
<feature type="transmembrane region" description="Helical" evidence="8">
    <location>
        <begin position="254"/>
        <end position="274"/>
    </location>
</feature>
<sequence>MEYGALHKPRVLTKAERDLLQADRPGYGTRHQVEVSFNLVNATVGAGIMGLPYAVSRAGFAVGIAASIWVALLSQLGLYMLIVAGKRARIYKFAMLVEHVMGRFGYHFLNFMILIQAGGSCVSYFILLGDTIPILLERYLPQFPILHSRALVMATIGTCCILPLNMRRSIGALARWSMLSVLCLPIIVMTILLRAPEYYRRAHTPGEWPQLDWVGSDVFGALGIMAFAFSCSQVAFNNFLTLRDQSSVSWCQSTALSTCMSWTVSMVFAVIGYLCFGEGVQSNLFMNFDADDVVVNVGRFALGFSMIFSIPYVSNRAK</sequence>
<dbReference type="OrthoDB" id="28208at2759"/>
<feature type="transmembrane region" description="Helical" evidence="8">
    <location>
        <begin position="104"/>
        <end position="126"/>
    </location>
</feature>
<keyword evidence="7 8" id="KW-0472">Membrane</keyword>
<name>A0A1X2H759_SYNRA</name>
<dbReference type="GO" id="GO:0016020">
    <property type="term" value="C:membrane"/>
    <property type="evidence" value="ECO:0007669"/>
    <property type="project" value="UniProtKB-SubCell"/>
</dbReference>
<evidence type="ECO:0000256" key="4">
    <source>
        <dbReference type="ARBA" id="ARBA00022692"/>
    </source>
</evidence>
<feature type="transmembrane region" description="Helical" evidence="8">
    <location>
        <begin position="176"/>
        <end position="195"/>
    </location>
</feature>
<dbReference type="AlphaFoldDB" id="A0A1X2H759"/>
<evidence type="ECO:0000256" key="7">
    <source>
        <dbReference type="ARBA" id="ARBA00023136"/>
    </source>
</evidence>
<keyword evidence="5" id="KW-0029">Amino-acid transport</keyword>
<gene>
    <name evidence="10" type="ORF">BCR43DRAFT_442671</name>
</gene>
<protein>
    <submittedName>
        <fullName evidence="10">Transmembrane amino acid transporter protein-domain-containing protein</fullName>
    </submittedName>
</protein>
<dbReference type="Proteomes" id="UP000242180">
    <property type="component" value="Unassembled WGS sequence"/>
</dbReference>
<comment type="similarity">
    <text evidence="2">Belongs to the amino acid/polyamine transporter 2 family.</text>
</comment>
<keyword evidence="11" id="KW-1185">Reference proteome</keyword>
<dbReference type="PANTHER" id="PTHR22950:SF458">
    <property type="entry name" value="SODIUM-COUPLED NEUTRAL AMINO ACID TRANSPORTER 11-RELATED"/>
    <property type="match status" value="1"/>
</dbReference>
<dbReference type="InParanoid" id="A0A1X2H759"/>
<feature type="transmembrane region" description="Helical" evidence="8">
    <location>
        <begin position="146"/>
        <end position="164"/>
    </location>
</feature>
<evidence type="ECO:0000256" key="1">
    <source>
        <dbReference type="ARBA" id="ARBA00004141"/>
    </source>
</evidence>
<accession>A0A1X2H759</accession>
<evidence type="ECO:0000256" key="6">
    <source>
        <dbReference type="ARBA" id="ARBA00022989"/>
    </source>
</evidence>
<keyword evidence="6 8" id="KW-1133">Transmembrane helix</keyword>
<feature type="transmembrane region" description="Helical" evidence="8">
    <location>
        <begin position="218"/>
        <end position="242"/>
    </location>
</feature>
<dbReference type="Pfam" id="PF01490">
    <property type="entry name" value="Aa_trans"/>
    <property type="match status" value="1"/>
</dbReference>
<keyword evidence="3" id="KW-0813">Transport</keyword>
<dbReference type="GO" id="GO:0015179">
    <property type="term" value="F:L-amino acid transmembrane transporter activity"/>
    <property type="evidence" value="ECO:0007669"/>
    <property type="project" value="TreeGrafter"/>
</dbReference>
<dbReference type="STRING" id="13706.A0A1X2H759"/>
<comment type="subcellular location">
    <subcellularLocation>
        <location evidence="1">Membrane</location>
        <topology evidence="1">Multi-pass membrane protein</topology>
    </subcellularLocation>
</comment>
<reference evidence="10 11" key="1">
    <citation type="submission" date="2016-07" db="EMBL/GenBank/DDBJ databases">
        <title>Pervasive Adenine N6-methylation of Active Genes in Fungi.</title>
        <authorList>
            <consortium name="DOE Joint Genome Institute"/>
            <person name="Mondo S.J."/>
            <person name="Dannebaum R.O."/>
            <person name="Kuo R.C."/>
            <person name="Labutti K."/>
            <person name="Haridas S."/>
            <person name="Kuo A."/>
            <person name="Salamov A."/>
            <person name="Ahrendt S.R."/>
            <person name="Lipzen A."/>
            <person name="Sullivan W."/>
            <person name="Andreopoulos W.B."/>
            <person name="Clum A."/>
            <person name="Lindquist E."/>
            <person name="Daum C."/>
            <person name="Ramamoorthy G.K."/>
            <person name="Gryganskyi A."/>
            <person name="Culley D."/>
            <person name="Magnuson J.K."/>
            <person name="James T.Y."/>
            <person name="O'Malley M.A."/>
            <person name="Stajich J.E."/>
            <person name="Spatafora J.W."/>
            <person name="Visel A."/>
            <person name="Grigoriev I.V."/>
        </authorList>
    </citation>
    <scope>NUCLEOTIDE SEQUENCE [LARGE SCALE GENOMIC DNA]</scope>
    <source>
        <strain evidence="10 11">NRRL 2496</strain>
    </source>
</reference>
<evidence type="ECO:0000259" key="9">
    <source>
        <dbReference type="Pfam" id="PF01490"/>
    </source>
</evidence>
<proteinExistence type="inferred from homology"/>
<comment type="caution">
    <text evidence="10">The sequence shown here is derived from an EMBL/GenBank/DDBJ whole genome shotgun (WGS) entry which is preliminary data.</text>
</comment>
<feature type="domain" description="Amino acid transporter transmembrane" evidence="9">
    <location>
        <begin position="34"/>
        <end position="311"/>
    </location>
</feature>
<organism evidence="10 11">
    <name type="scientific">Syncephalastrum racemosum</name>
    <name type="common">Filamentous fungus</name>
    <dbReference type="NCBI Taxonomy" id="13706"/>
    <lineage>
        <taxon>Eukaryota</taxon>
        <taxon>Fungi</taxon>
        <taxon>Fungi incertae sedis</taxon>
        <taxon>Mucoromycota</taxon>
        <taxon>Mucoromycotina</taxon>
        <taxon>Mucoromycetes</taxon>
        <taxon>Mucorales</taxon>
        <taxon>Syncephalastraceae</taxon>
        <taxon>Syncephalastrum</taxon>
    </lineage>
</organism>
<evidence type="ECO:0000313" key="11">
    <source>
        <dbReference type="Proteomes" id="UP000242180"/>
    </source>
</evidence>
<feature type="transmembrane region" description="Helical" evidence="8">
    <location>
        <begin position="294"/>
        <end position="313"/>
    </location>
</feature>
<keyword evidence="4 8" id="KW-0812">Transmembrane</keyword>
<evidence type="ECO:0000256" key="8">
    <source>
        <dbReference type="SAM" id="Phobius"/>
    </source>
</evidence>
<evidence type="ECO:0000256" key="2">
    <source>
        <dbReference type="ARBA" id="ARBA00008066"/>
    </source>
</evidence>